<feature type="compositionally biased region" description="Basic and acidic residues" evidence="1">
    <location>
        <begin position="75"/>
        <end position="84"/>
    </location>
</feature>
<name>A0A916J634_9PROT</name>
<protein>
    <submittedName>
        <fullName evidence="2">Uncharacterized protein</fullName>
    </submittedName>
</protein>
<proteinExistence type="predicted"/>
<organism evidence="2 3">
    <name type="scientific">Georgfuchsia toluolica</name>
    <dbReference type="NCBI Taxonomy" id="424218"/>
    <lineage>
        <taxon>Bacteria</taxon>
        <taxon>Pseudomonadati</taxon>
        <taxon>Pseudomonadota</taxon>
        <taxon>Betaproteobacteria</taxon>
        <taxon>Nitrosomonadales</taxon>
        <taxon>Sterolibacteriaceae</taxon>
        <taxon>Georgfuchsia</taxon>
    </lineage>
</organism>
<feature type="compositionally biased region" description="Basic and acidic residues" evidence="1">
    <location>
        <begin position="21"/>
        <end position="31"/>
    </location>
</feature>
<sequence>MQGQEGEQRRQAVGQQVAQQDARRRQAEQGRRLDVVLLSLDQRHGAHGAGEIGPLHGGQRDHDLAQPRPAQCKQHQRDEDRGEGELQIGETHQQRVNAFAIPGGTQAKQAADEEGAAAAGNTYTQADAQAVNNCREQVAPLFVAAEQVQHVRCAAAAAGRQPCIEDVELREVIRICRRQPRCAECDDGEQGEQDMKWPWVSRELKETPIKYPTVRVEPFGFAQDRPVETRFWCGLRFDRLSANGLARRFLKHVRCPRSA</sequence>
<evidence type="ECO:0000313" key="3">
    <source>
        <dbReference type="Proteomes" id="UP000742786"/>
    </source>
</evidence>
<comment type="caution">
    <text evidence="2">The sequence shown here is derived from an EMBL/GenBank/DDBJ whole genome shotgun (WGS) entry which is preliminary data.</text>
</comment>
<dbReference type="Proteomes" id="UP000742786">
    <property type="component" value="Unassembled WGS sequence"/>
</dbReference>
<accession>A0A916J634</accession>
<feature type="compositionally biased region" description="Basic and acidic residues" evidence="1">
    <location>
        <begin position="1"/>
        <end position="10"/>
    </location>
</feature>
<dbReference type="AlphaFoldDB" id="A0A916J634"/>
<keyword evidence="3" id="KW-1185">Reference proteome</keyword>
<reference evidence="2" key="1">
    <citation type="submission" date="2021-04" db="EMBL/GenBank/DDBJ databases">
        <authorList>
            <person name="Hornung B."/>
        </authorList>
    </citation>
    <scope>NUCLEOTIDE SEQUENCE</scope>
    <source>
        <strain evidence="2">G5G6</strain>
    </source>
</reference>
<feature type="compositionally biased region" description="Low complexity" evidence="1">
    <location>
        <begin position="11"/>
        <end position="20"/>
    </location>
</feature>
<evidence type="ECO:0000313" key="2">
    <source>
        <dbReference type="EMBL" id="CAG4883101.1"/>
    </source>
</evidence>
<dbReference type="EMBL" id="CAJQUM010000001">
    <property type="protein sequence ID" value="CAG4883101.1"/>
    <property type="molecule type" value="Genomic_DNA"/>
</dbReference>
<feature type="region of interest" description="Disordered" evidence="1">
    <location>
        <begin position="1"/>
        <end position="31"/>
    </location>
</feature>
<evidence type="ECO:0000256" key="1">
    <source>
        <dbReference type="SAM" id="MobiDB-lite"/>
    </source>
</evidence>
<gene>
    <name evidence="2" type="ORF">GTOL_10983</name>
</gene>
<feature type="region of interest" description="Disordered" evidence="1">
    <location>
        <begin position="46"/>
        <end position="85"/>
    </location>
</feature>